<dbReference type="EMBL" id="JAWZYT010002753">
    <property type="protein sequence ID" value="KAK4302312.1"/>
    <property type="molecule type" value="Genomic_DNA"/>
</dbReference>
<keyword evidence="2" id="KW-0808">Transferase</keyword>
<proteinExistence type="predicted"/>
<evidence type="ECO:0000256" key="1">
    <source>
        <dbReference type="ARBA" id="ARBA00004323"/>
    </source>
</evidence>
<keyword evidence="10" id="KW-1185">Reference proteome</keyword>
<dbReference type="GO" id="GO:0001733">
    <property type="term" value="F:galactosylceramide sulfotransferase activity"/>
    <property type="evidence" value="ECO:0007669"/>
    <property type="project" value="InterPro"/>
</dbReference>
<dbReference type="PANTHER" id="PTHR14647:SF87">
    <property type="entry name" value="PUTATIVE-RELATED"/>
    <property type="match status" value="1"/>
</dbReference>
<keyword evidence="5" id="KW-1133">Transmembrane helix</keyword>
<name>A0AAE1TY96_9EUCA</name>
<keyword evidence="4" id="KW-0735">Signal-anchor</keyword>
<protein>
    <recommendedName>
        <fullName evidence="11">Sulfotransferase</fullName>
    </recommendedName>
</protein>
<evidence type="ECO:0000256" key="6">
    <source>
        <dbReference type="ARBA" id="ARBA00023034"/>
    </source>
</evidence>
<evidence type="ECO:0000256" key="7">
    <source>
        <dbReference type="ARBA" id="ARBA00023136"/>
    </source>
</evidence>
<evidence type="ECO:0000313" key="10">
    <source>
        <dbReference type="Proteomes" id="UP001292094"/>
    </source>
</evidence>
<keyword evidence="3" id="KW-0812">Transmembrane</keyword>
<keyword evidence="7" id="KW-0472">Membrane</keyword>
<keyword evidence="8" id="KW-0325">Glycoprotein</keyword>
<dbReference type="InterPro" id="IPR009729">
    <property type="entry name" value="Gal-3-0_sulfotransfrase"/>
</dbReference>
<dbReference type="GO" id="GO:0000139">
    <property type="term" value="C:Golgi membrane"/>
    <property type="evidence" value="ECO:0007669"/>
    <property type="project" value="UniProtKB-SubCell"/>
</dbReference>
<dbReference type="Pfam" id="PF06990">
    <property type="entry name" value="Gal-3-0_sulfotr"/>
    <property type="match status" value="1"/>
</dbReference>
<comment type="caution">
    <text evidence="9">The sequence shown here is derived from an EMBL/GenBank/DDBJ whole genome shotgun (WGS) entry which is preliminary data.</text>
</comment>
<reference evidence="9" key="1">
    <citation type="submission" date="2023-11" db="EMBL/GenBank/DDBJ databases">
        <title>Genome assemblies of two species of porcelain crab, Petrolisthes cinctipes and Petrolisthes manimaculis (Anomura: Porcellanidae).</title>
        <authorList>
            <person name="Angst P."/>
        </authorList>
    </citation>
    <scope>NUCLEOTIDE SEQUENCE</scope>
    <source>
        <strain evidence="9">PB745_02</strain>
        <tissue evidence="9">Gill</tissue>
    </source>
</reference>
<dbReference type="GO" id="GO:0009247">
    <property type="term" value="P:glycolipid biosynthetic process"/>
    <property type="evidence" value="ECO:0007669"/>
    <property type="project" value="InterPro"/>
</dbReference>
<accession>A0AAE1TY96</accession>
<evidence type="ECO:0000256" key="4">
    <source>
        <dbReference type="ARBA" id="ARBA00022968"/>
    </source>
</evidence>
<evidence type="ECO:0000256" key="3">
    <source>
        <dbReference type="ARBA" id="ARBA00022692"/>
    </source>
</evidence>
<evidence type="ECO:0000256" key="8">
    <source>
        <dbReference type="ARBA" id="ARBA00023180"/>
    </source>
</evidence>
<evidence type="ECO:0008006" key="11">
    <source>
        <dbReference type="Google" id="ProtNLM"/>
    </source>
</evidence>
<evidence type="ECO:0000256" key="5">
    <source>
        <dbReference type="ARBA" id="ARBA00022989"/>
    </source>
</evidence>
<evidence type="ECO:0000313" key="9">
    <source>
        <dbReference type="EMBL" id="KAK4302312.1"/>
    </source>
</evidence>
<dbReference type="PANTHER" id="PTHR14647">
    <property type="entry name" value="GALACTOSE-3-O-SULFOTRANSFERASE"/>
    <property type="match status" value="1"/>
</dbReference>
<keyword evidence="6" id="KW-0333">Golgi apparatus</keyword>
<dbReference type="Proteomes" id="UP001292094">
    <property type="component" value="Unassembled WGS sequence"/>
</dbReference>
<comment type="subcellular location">
    <subcellularLocation>
        <location evidence="1">Golgi apparatus membrane</location>
        <topology evidence="1">Single-pass type II membrane protein</topology>
    </subcellularLocation>
</comment>
<sequence length="176" mass="19405">MLGGGHVVGVGANGVLGGGVGGKGVLGGGVGGVYLDDASKGLSVREVRASSFAPPSGKFHFLVHHARLNVKAMTQLTYTDSIWVSIMRQPASVFESMFHYYRMDGYYGATFDHLVWKLEGNSDGKKLHKLKIPHDSRYSGRLGRNQMSYDFGIETHESKQSRYWMKQLPYSTKPFT</sequence>
<dbReference type="AlphaFoldDB" id="A0AAE1TY96"/>
<organism evidence="9 10">
    <name type="scientific">Petrolisthes manimaculis</name>
    <dbReference type="NCBI Taxonomy" id="1843537"/>
    <lineage>
        <taxon>Eukaryota</taxon>
        <taxon>Metazoa</taxon>
        <taxon>Ecdysozoa</taxon>
        <taxon>Arthropoda</taxon>
        <taxon>Crustacea</taxon>
        <taxon>Multicrustacea</taxon>
        <taxon>Malacostraca</taxon>
        <taxon>Eumalacostraca</taxon>
        <taxon>Eucarida</taxon>
        <taxon>Decapoda</taxon>
        <taxon>Pleocyemata</taxon>
        <taxon>Anomura</taxon>
        <taxon>Galatheoidea</taxon>
        <taxon>Porcellanidae</taxon>
        <taxon>Petrolisthes</taxon>
    </lineage>
</organism>
<evidence type="ECO:0000256" key="2">
    <source>
        <dbReference type="ARBA" id="ARBA00022679"/>
    </source>
</evidence>
<gene>
    <name evidence="9" type="ORF">Pmani_025596</name>
</gene>